<evidence type="ECO:0008006" key="5">
    <source>
        <dbReference type="Google" id="ProtNLM"/>
    </source>
</evidence>
<dbReference type="SUPFAM" id="SSF46938">
    <property type="entry name" value="CRAL/TRIO N-terminal domain"/>
    <property type="match status" value="1"/>
</dbReference>
<dbReference type="PROSITE" id="PS50191">
    <property type="entry name" value="CRAL_TRIO"/>
    <property type="match status" value="1"/>
</dbReference>
<proteinExistence type="predicted"/>
<dbReference type="PRINTS" id="PR00180">
    <property type="entry name" value="CRETINALDHBP"/>
</dbReference>
<dbReference type="CDD" id="cd00170">
    <property type="entry name" value="SEC14"/>
    <property type="match status" value="1"/>
</dbReference>
<dbReference type="PANTHER" id="PTHR23324">
    <property type="entry name" value="SEC14 RELATED PROTEIN"/>
    <property type="match status" value="1"/>
</dbReference>
<dbReference type="Gene3D" id="2.60.120.680">
    <property type="entry name" value="GOLD domain"/>
    <property type="match status" value="1"/>
</dbReference>
<dbReference type="SUPFAM" id="SSF52087">
    <property type="entry name" value="CRAL/TRIO domain"/>
    <property type="match status" value="1"/>
</dbReference>
<name>A0ABD2VXK4_9HYME</name>
<dbReference type="InterPro" id="IPR036598">
    <property type="entry name" value="GOLD_dom_sf"/>
</dbReference>
<comment type="caution">
    <text evidence="3">The sequence shown here is derived from an EMBL/GenBank/DDBJ whole genome shotgun (WGS) entry which is preliminary data.</text>
</comment>
<dbReference type="Proteomes" id="UP001627154">
    <property type="component" value="Unassembled WGS sequence"/>
</dbReference>
<dbReference type="InterPro" id="IPR036865">
    <property type="entry name" value="CRAL-TRIO_dom_sf"/>
</dbReference>
<reference evidence="3 4" key="1">
    <citation type="journal article" date="2024" name="bioRxiv">
        <title>A reference genome for Trichogramma kaykai: A tiny desert-dwelling parasitoid wasp with competing sex-ratio distorters.</title>
        <authorList>
            <person name="Culotta J."/>
            <person name="Lindsey A.R."/>
        </authorList>
    </citation>
    <scope>NUCLEOTIDE SEQUENCE [LARGE SCALE GENOMIC DNA]</scope>
    <source>
        <strain evidence="3 4">KSX58</strain>
    </source>
</reference>
<dbReference type="InterPro" id="IPR009038">
    <property type="entry name" value="GOLD_dom"/>
</dbReference>
<dbReference type="AlphaFoldDB" id="A0ABD2VXK4"/>
<dbReference type="PANTHER" id="PTHR23324:SF83">
    <property type="entry name" value="SEC14-LIKE PROTEIN 2"/>
    <property type="match status" value="1"/>
</dbReference>
<gene>
    <name evidence="3" type="ORF">TKK_019077</name>
</gene>
<evidence type="ECO:0000313" key="4">
    <source>
        <dbReference type="Proteomes" id="UP001627154"/>
    </source>
</evidence>
<protein>
    <recommendedName>
        <fullName evidence="5">CRAL-TRIO domain-containing protein</fullName>
    </recommendedName>
</protein>
<sequence length="395" mass="45611">MTPSLQLADDQRFALMKFRRSVQDVIQPGHDDQFLLRWLRARKWDPTEAEKMLRNSLDWRKRWEVDKLSNWEIPPMLVNYLPHGLSGYDKDGAPVIIVPFAGLDLYGILHVVSKREMIKTTVKLLENYLRICREQSEKHGRDASQCTVIFDMENFNLRQYMWRPAGEVVITLIQMYEANYPEILKVCYIINAPKVFAFAFSIAKKFMNEYTISKIQIYKADPPKWKAALRQVIPEDQLPVHFGGTLKDPDGNTRLASKICQGGKIPKSMYVNKNDKDKGENEFTTAVIKKSDKLKIELQSTEIGSLLSWDFRLEDHDIKFGVFRKNNDGTQTEISPMKKINAQKHHEVGIVTCEVLGTYTVVFDNSYSFLRNKKIQYLVQIVPPTTLDEAGLTKA</sequence>
<feature type="domain" description="GOLD" evidence="2">
    <location>
        <begin position="280"/>
        <end position="381"/>
    </location>
</feature>
<dbReference type="Gene3D" id="3.40.525.10">
    <property type="entry name" value="CRAL-TRIO lipid binding domain"/>
    <property type="match status" value="1"/>
</dbReference>
<organism evidence="3 4">
    <name type="scientific">Trichogramma kaykai</name>
    <dbReference type="NCBI Taxonomy" id="54128"/>
    <lineage>
        <taxon>Eukaryota</taxon>
        <taxon>Metazoa</taxon>
        <taxon>Ecdysozoa</taxon>
        <taxon>Arthropoda</taxon>
        <taxon>Hexapoda</taxon>
        <taxon>Insecta</taxon>
        <taxon>Pterygota</taxon>
        <taxon>Neoptera</taxon>
        <taxon>Endopterygota</taxon>
        <taxon>Hymenoptera</taxon>
        <taxon>Apocrita</taxon>
        <taxon>Proctotrupomorpha</taxon>
        <taxon>Chalcidoidea</taxon>
        <taxon>Trichogrammatidae</taxon>
        <taxon>Trichogramma</taxon>
    </lineage>
</organism>
<dbReference type="InterPro" id="IPR051064">
    <property type="entry name" value="SEC14/CRAL-TRIO_domain"/>
</dbReference>
<evidence type="ECO:0000259" key="1">
    <source>
        <dbReference type="PROSITE" id="PS50191"/>
    </source>
</evidence>
<dbReference type="InterPro" id="IPR036273">
    <property type="entry name" value="CRAL/TRIO_N_dom_sf"/>
</dbReference>
<dbReference type="SMART" id="SM01100">
    <property type="entry name" value="CRAL_TRIO_N"/>
    <property type="match status" value="1"/>
</dbReference>
<dbReference type="InterPro" id="IPR001251">
    <property type="entry name" value="CRAL-TRIO_dom"/>
</dbReference>
<dbReference type="Pfam" id="PF03765">
    <property type="entry name" value="CRAL_TRIO_N"/>
    <property type="match status" value="1"/>
</dbReference>
<keyword evidence="4" id="KW-1185">Reference proteome</keyword>
<dbReference type="SUPFAM" id="SSF101576">
    <property type="entry name" value="Supernatant protein factor (SPF), C-terminal domain"/>
    <property type="match status" value="1"/>
</dbReference>
<dbReference type="InterPro" id="IPR011074">
    <property type="entry name" value="CRAL/TRIO_N_dom"/>
</dbReference>
<feature type="domain" description="CRAL-TRIO" evidence="1">
    <location>
        <begin position="73"/>
        <end position="250"/>
    </location>
</feature>
<dbReference type="EMBL" id="JBJJXI010000158">
    <property type="protein sequence ID" value="KAL3385298.1"/>
    <property type="molecule type" value="Genomic_DNA"/>
</dbReference>
<dbReference type="Pfam" id="PF00650">
    <property type="entry name" value="CRAL_TRIO"/>
    <property type="match status" value="1"/>
</dbReference>
<accession>A0ABD2VXK4</accession>
<evidence type="ECO:0000259" key="2">
    <source>
        <dbReference type="PROSITE" id="PS50866"/>
    </source>
</evidence>
<evidence type="ECO:0000313" key="3">
    <source>
        <dbReference type="EMBL" id="KAL3385298.1"/>
    </source>
</evidence>
<dbReference type="PROSITE" id="PS50866">
    <property type="entry name" value="GOLD"/>
    <property type="match status" value="1"/>
</dbReference>
<dbReference type="SMART" id="SM00516">
    <property type="entry name" value="SEC14"/>
    <property type="match status" value="1"/>
</dbReference>